<sequence length="112" mass="12548">MADGTYREVRPRPAGHLRDPLGLVARFVLGLPIEPRDPDHEDLAPVLQYDVDGQTLMMLTKGMGPHIPLGKLSIRRIPAPWLKLQKIPEAVEGFTCFLRGALRVARRHPRVA</sequence>
<comment type="caution">
    <text evidence="1">The sequence shown here is derived from an EMBL/GenBank/DDBJ whole genome shotgun (WGS) entry which is preliminary data.</text>
</comment>
<accession>A0A5M3XQV3</accession>
<dbReference type="AlphaFoldDB" id="A0A5M3XQV3"/>
<dbReference type="Proteomes" id="UP000377595">
    <property type="component" value="Unassembled WGS sequence"/>
</dbReference>
<protein>
    <submittedName>
        <fullName evidence="1">Uncharacterized protein</fullName>
    </submittedName>
</protein>
<organism evidence="1 2">
    <name type="scientific">Acrocarpospora pleiomorpha</name>
    <dbReference type="NCBI Taxonomy" id="90975"/>
    <lineage>
        <taxon>Bacteria</taxon>
        <taxon>Bacillati</taxon>
        <taxon>Actinomycetota</taxon>
        <taxon>Actinomycetes</taxon>
        <taxon>Streptosporangiales</taxon>
        <taxon>Streptosporangiaceae</taxon>
        <taxon>Acrocarpospora</taxon>
    </lineage>
</organism>
<keyword evidence="2" id="KW-1185">Reference proteome</keyword>
<name>A0A5M3XQV3_9ACTN</name>
<proteinExistence type="predicted"/>
<evidence type="ECO:0000313" key="2">
    <source>
        <dbReference type="Proteomes" id="UP000377595"/>
    </source>
</evidence>
<gene>
    <name evidence="1" type="ORF">Aple_065960</name>
</gene>
<evidence type="ECO:0000313" key="1">
    <source>
        <dbReference type="EMBL" id="GES23697.1"/>
    </source>
</evidence>
<dbReference type="EMBL" id="BLAF01000043">
    <property type="protein sequence ID" value="GES23697.1"/>
    <property type="molecule type" value="Genomic_DNA"/>
</dbReference>
<reference evidence="1 2" key="1">
    <citation type="submission" date="2019-10" db="EMBL/GenBank/DDBJ databases">
        <title>Whole genome shotgun sequence of Acrocarpospora pleiomorpha NBRC 16267.</title>
        <authorList>
            <person name="Ichikawa N."/>
            <person name="Kimura A."/>
            <person name="Kitahashi Y."/>
            <person name="Komaki H."/>
            <person name="Oguchi A."/>
        </authorList>
    </citation>
    <scope>NUCLEOTIDE SEQUENCE [LARGE SCALE GENOMIC DNA]</scope>
    <source>
        <strain evidence="1 2">NBRC 16267</strain>
    </source>
</reference>